<dbReference type="PANTHER" id="PTHR44591:SF3">
    <property type="entry name" value="RESPONSE REGULATORY DOMAIN-CONTAINING PROTEIN"/>
    <property type="match status" value="1"/>
</dbReference>
<evidence type="ECO:0000313" key="7">
    <source>
        <dbReference type="Proteomes" id="UP000093226"/>
    </source>
</evidence>
<dbReference type="Proteomes" id="UP000321579">
    <property type="component" value="Unassembled WGS sequence"/>
</dbReference>
<dbReference type="OrthoDB" id="9789181at2"/>
<dbReference type="RefSeq" id="WP_066326951.1">
    <property type="nucleotide sequence ID" value="NZ_BJVF01000001.1"/>
</dbReference>
<dbReference type="InterPro" id="IPR050595">
    <property type="entry name" value="Bact_response_regulator"/>
</dbReference>
<reference evidence="6 8" key="3">
    <citation type="submission" date="2016-10" db="EMBL/GenBank/DDBJ databases">
        <authorList>
            <person name="Varghese N."/>
            <person name="Submissions S."/>
        </authorList>
    </citation>
    <scope>NUCLEOTIDE SEQUENCE [LARGE SCALE GENOMIC DNA]</scope>
    <source>
        <strain evidence="6 8">Gm-149</strain>
    </source>
</reference>
<sequence>MGLAKILIIDDTKSILDVLKDFFEFEDFEVYVETNGQKGIESALENLPHLILCDLMMPIKNGYEVYEELKANQITKDIPFLFLTADVNIQTKMNDLGDNSVDYILKPFNLSKVMETVKRNLAID</sequence>
<keyword evidence="8" id="KW-1185">Reference proteome</keyword>
<dbReference type="Gene3D" id="3.40.50.2300">
    <property type="match status" value="1"/>
</dbReference>
<evidence type="ECO:0000313" key="6">
    <source>
        <dbReference type="EMBL" id="SDI89657.1"/>
    </source>
</evidence>
<feature type="modified residue" description="4-aspartylphosphate" evidence="2">
    <location>
        <position position="54"/>
    </location>
</feature>
<evidence type="ECO:0000313" key="9">
    <source>
        <dbReference type="Proteomes" id="UP000321579"/>
    </source>
</evidence>
<reference evidence="4 9" key="4">
    <citation type="submission" date="2019-07" db="EMBL/GenBank/DDBJ databases">
        <title>Whole genome shotgun sequence of Flavobacterium glycines NBRC 105008.</title>
        <authorList>
            <person name="Hosoyama A."/>
            <person name="Uohara A."/>
            <person name="Ohji S."/>
            <person name="Ichikawa N."/>
        </authorList>
    </citation>
    <scope>NUCLEOTIDE SEQUENCE [LARGE SCALE GENOMIC DNA]</scope>
    <source>
        <strain evidence="4 9">NBRC 105008</strain>
    </source>
</reference>
<dbReference type="AlphaFoldDB" id="A0A1B9DRU4"/>
<dbReference type="EMBL" id="BJVF01000001">
    <property type="protein sequence ID" value="GEL09890.1"/>
    <property type="molecule type" value="Genomic_DNA"/>
</dbReference>
<dbReference type="EMBL" id="LVEO01000013">
    <property type="protein sequence ID" value="OCB72410.1"/>
    <property type="molecule type" value="Genomic_DNA"/>
</dbReference>
<evidence type="ECO:0000313" key="4">
    <source>
        <dbReference type="EMBL" id="GEL09890.1"/>
    </source>
</evidence>
<evidence type="ECO:0000256" key="2">
    <source>
        <dbReference type="PROSITE-ProRule" id="PRU00169"/>
    </source>
</evidence>
<evidence type="ECO:0000313" key="8">
    <source>
        <dbReference type="Proteomes" id="UP000182367"/>
    </source>
</evidence>
<comment type="caution">
    <text evidence="5">The sequence shown here is derived from an EMBL/GenBank/DDBJ whole genome shotgun (WGS) entry which is preliminary data.</text>
</comment>
<evidence type="ECO:0000256" key="1">
    <source>
        <dbReference type="ARBA" id="ARBA00022553"/>
    </source>
</evidence>
<protein>
    <submittedName>
        <fullName evidence="6">Response regulator receiver domain-containing protein</fullName>
    </submittedName>
</protein>
<feature type="domain" description="Response regulatory" evidence="3">
    <location>
        <begin position="5"/>
        <end position="121"/>
    </location>
</feature>
<keyword evidence="1 2" id="KW-0597">Phosphoprotein</keyword>
<dbReference type="Pfam" id="PF00072">
    <property type="entry name" value="Response_reg"/>
    <property type="match status" value="1"/>
</dbReference>
<reference evidence="5" key="2">
    <citation type="submission" date="2016-03" db="EMBL/GenBank/DDBJ databases">
        <authorList>
            <person name="Ploux O."/>
        </authorList>
    </citation>
    <scope>NUCLEOTIDE SEQUENCE</scope>
    <source>
        <strain evidence="5">NBRC 105008</strain>
    </source>
</reference>
<dbReference type="SUPFAM" id="SSF52172">
    <property type="entry name" value="CheY-like"/>
    <property type="match status" value="1"/>
</dbReference>
<dbReference type="Proteomes" id="UP000093226">
    <property type="component" value="Unassembled WGS sequence"/>
</dbReference>
<dbReference type="PANTHER" id="PTHR44591">
    <property type="entry name" value="STRESS RESPONSE REGULATOR PROTEIN 1"/>
    <property type="match status" value="1"/>
</dbReference>
<organism evidence="5 7">
    <name type="scientific">Flavobacterium glycines</name>
    <dbReference type="NCBI Taxonomy" id="551990"/>
    <lineage>
        <taxon>Bacteria</taxon>
        <taxon>Pseudomonadati</taxon>
        <taxon>Bacteroidota</taxon>
        <taxon>Flavobacteriia</taxon>
        <taxon>Flavobacteriales</taxon>
        <taxon>Flavobacteriaceae</taxon>
        <taxon>Flavobacterium</taxon>
    </lineage>
</organism>
<dbReference type="InterPro" id="IPR011006">
    <property type="entry name" value="CheY-like_superfamily"/>
</dbReference>
<dbReference type="PROSITE" id="PS50110">
    <property type="entry name" value="RESPONSE_REGULATORY"/>
    <property type="match status" value="1"/>
</dbReference>
<reference evidence="7" key="1">
    <citation type="submission" date="2016-03" db="EMBL/GenBank/DDBJ databases">
        <title>Draft genome sequence of Paenibacillus glacialis DSM 22343.</title>
        <authorList>
            <person name="Shin S.-K."/>
            <person name="Yi H."/>
        </authorList>
    </citation>
    <scope>NUCLEOTIDE SEQUENCE [LARGE SCALE GENOMIC DNA]</scope>
    <source>
        <strain evidence="7">NBRC 105008</strain>
    </source>
</reference>
<proteinExistence type="predicted"/>
<accession>A0A1B9DRU4</accession>
<name>A0A1B9DRU4_9FLAO</name>
<dbReference type="GO" id="GO:0000160">
    <property type="term" value="P:phosphorelay signal transduction system"/>
    <property type="evidence" value="ECO:0007669"/>
    <property type="project" value="InterPro"/>
</dbReference>
<gene>
    <name evidence="5" type="ORF">FBGL_07110</name>
    <name evidence="4" type="ORF">FGL01_06290</name>
    <name evidence="6" type="ORF">SAMN05192550_1093</name>
</gene>
<evidence type="ECO:0000259" key="3">
    <source>
        <dbReference type="PROSITE" id="PS50110"/>
    </source>
</evidence>
<evidence type="ECO:0000313" key="5">
    <source>
        <dbReference type="EMBL" id="OCB72410.1"/>
    </source>
</evidence>
<dbReference type="STRING" id="551990.SAMN05192550_1093"/>
<dbReference type="EMBL" id="FNEO01000001">
    <property type="protein sequence ID" value="SDI89657.1"/>
    <property type="molecule type" value="Genomic_DNA"/>
</dbReference>
<dbReference type="InterPro" id="IPR001789">
    <property type="entry name" value="Sig_transdc_resp-reg_receiver"/>
</dbReference>
<dbReference type="Proteomes" id="UP000182367">
    <property type="component" value="Unassembled WGS sequence"/>
</dbReference>
<dbReference type="SMART" id="SM00448">
    <property type="entry name" value="REC"/>
    <property type="match status" value="1"/>
</dbReference>